<dbReference type="Pfam" id="PF13412">
    <property type="entry name" value="HTH_24"/>
    <property type="match status" value="1"/>
</dbReference>
<dbReference type="InterPro" id="IPR050684">
    <property type="entry name" value="HTH-Siroheme_Decarb"/>
</dbReference>
<dbReference type="PANTHER" id="PTHR43413:SF7">
    <property type="entry name" value="HTH-TYPE TRANSCRIPTIONAL REGULATOR PTR2"/>
    <property type="match status" value="1"/>
</dbReference>
<dbReference type="InterPro" id="IPR036390">
    <property type="entry name" value="WH_DNA-bd_sf"/>
</dbReference>
<dbReference type="EMBL" id="JPVN01000012">
    <property type="protein sequence ID" value="KGR78279.1"/>
    <property type="molecule type" value="Genomic_DNA"/>
</dbReference>
<dbReference type="OrthoDB" id="66249at2"/>
<dbReference type="PROSITE" id="PS50956">
    <property type="entry name" value="HTH_ASNC_2"/>
    <property type="match status" value="1"/>
</dbReference>
<dbReference type="AlphaFoldDB" id="A0A0A3I0S0"/>
<keyword evidence="1" id="KW-0805">Transcription regulation</keyword>
<dbReference type="InterPro" id="IPR019888">
    <property type="entry name" value="Tscrpt_reg_AsnC-like"/>
</dbReference>
<evidence type="ECO:0000256" key="2">
    <source>
        <dbReference type="ARBA" id="ARBA00023125"/>
    </source>
</evidence>
<dbReference type="SUPFAM" id="SSF54909">
    <property type="entry name" value="Dimeric alpha+beta barrel"/>
    <property type="match status" value="1"/>
</dbReference>
<evidence type="ECO:0000313" key="5">
    <source>
        <dbReference type="EMBL" id="KGR78279.1"/>
    </source>
</evidence>
<proteinExistence type="predicted"/>
<dbReference type="eggNOG" id="COG1522">
    <property type="taxonomic scope" value="Bacteria"/>
</dbReference>
<dbReference type="STRING" id="1384049.CD29_11180"/>
<dbReference type="InterPro" id="IPR000485">
    <property type="entry name" value="AsnC-type_HTH_dom"/>
</dbReference>
<dbReference type="GO" id="GO:0043565">
    <property type="term" value="F:sequence-specific DNA binding"/>
    <property type="evidence" value="ECO:0007669"/>
    <property type="project" value="InterPro"/>
</dbReference>
<keyword evidence="6" id="KW-1185">Reference proteome</keyword>
<evidence type="ECO:0000259" key="4">
    <source>
        <dbReference type="PROSITE" id="PS50956"/>
    </source>
</evidence>
<evidence type="ECO:0000256" key="1">
    <source>
        <dbReference type="ARBA" id="ARBA00023015"/>
    </source>
</evidence>
<dbReference type="InterPro" id="IPR019887">
    <property type="entry name" value="Tscrpt_reg_AsnC/Lrp_C"/>
</dbReference>
<reference evidence="5 6" key="1">
    <citation type="submission" date="2014-02" db="EMBL/GenBank/DDBJ databases">
        <title>Draft genome sequence of Lysinibacillus manganicus DSM 26584T.</title>
        <authorList>
            <person name="Zhang F."/>
            <person name="Wang G."/>
            <person name="Zhang L."/>
        </authorList>
    </citation>
    <scope>NUCLEOTIDE SEQUENCE [LARGE SCALE GENOMIC DNA]</scope>
    <source>
        <strain evidence="5 6">DSM 26584</strain>
    </source>
</reference>
<dbReference type="Proteomes" id="UP000030416">
    <property type="component" value="Unassembled WGS sequence"/>
</dbReference>
<feature type="domain" description="HTH asnC-type" evidence="4">
    <location>
        <begin position="3"/>
        <end position="68"/>
    </location>
</feature>
<dbReference type="PANTHER" id="PTHR43413">
    <property type="entry name" value="TRANSCRIPTIONAL REGULATOR, ASNC FAMILY"/>
    <property type="match status" value="1"/>
</dbReference>
<dbReference type="InterPro" id="IPR011008">
    <property type="entry name" value="Dimeric_a/b-barrel"/>
</dbReference>
<dbReference type="Gene3D" id="1.10.10.10">
    <property type="entry name" value="Winged helix-like DNA-binding domain superfamily/Winged helix DNA-binding domain"/>
    <property type="match status" value="1"/>
</dbReference>
<evidence type="ECO:0000256" key="3">
    <source>
        <dbReference type="ARBA" id="ARBA00023163"/>
    </source>
</evidence>
<evidence type="ECO:0000313" key="6">
    <source>
        <dbReference type="Proteomes" id="UP000030416"/>
    </source>
</evidence>
<accession>A0A0A3I0S0</accession>
<name>A0A0A3I0S0_9BACL</name>
<dbReference type="PRINTS" id="PR00033">
    <property type="entry name" value="HTHASNC"/>
</dbReference>
<comment type="caution">
    <text evidence="5">The sequence shown here is derived from an EMBL/GenBank/DDBJ whole genome shotgun (WGS) entry which is preliminary data.</text>
</comment>
<dbReference type="SUPFAM" id="SSF46785">
    <property type="entry name" value="Winged helix' DNA-binding domain"/>
    <property type="match status" value="1"/>
</dbReference>
<protein>
    <submittedName>
        <fullName evidence="5">AsnC family transcriptional regulator</fullName>
    </submittedName>
</protein>
<keyword evidence="3" id="KW-0804">Transcription</keyword>
<dbReference type="Pfam" id="PF01037">
    <property type="entry name" value="AsnC_trans_reg"/>
    <property type="match status" value="1"/>
</dbReference>
<sequence>MKLSPKEMEIVEILETNARIATDVIAKMVGLSIEETEQAIKKLEENKVIVRYISLVDWTKVENHPGVRAMIDVKVTPKRGVGFNDIAERIYRFDEVSSVYLMSGTYDLSIIVEGKSLNEVANFVSQKLSTLESVISTTTHFILKKYKHDGIILETETIKDKRIVVSP</sequence>
<organism evidence="5 6">
    <name type="scientific">Ureibacillus manganicus DSM 26584</name>
    <dbReference type="NCBI Taxonomy" id="1384049"/>
    <lineage>
        <taxon>Bacteria</taxon>
        <taxon>Bacillati</taxon>
        <taxon>Bacillota</taxon>
        <taxon>Bacilli</taxon>
        <taxon>Bacillales</taxon>
        <taxon>Caryophanaceae</taxon>
        <taxon>Ureibacillus</taxon>
    </lineage>
</organism>
<dbReference type="SMART" id="SM00344">
    <property type="entry name" value="HTH_ASNC"/>
    <property type="match status" value="1"/>
</dbReference>
<dbReference type="InterPro" id="IPR036388">
    <property type="entry name" value="WH-like_DNA-bd_sf"/>
</dbReference>
<gene>
    <name evidence="5" type="ORF">CD29_11180</name>
</gene>
<dbReference type="RefSeq" id="WP_036186458.1">
    <property type="nucleotide sequence ID" value="NZ_AVDA01000012.1"/>
</dbReference>
<dbReference type="Gene3D" id="3.30.70.920">
    <property type="match status" value="1"/>
</dbReference>
<keyword evidence="2" id="KW-0238">DNA-binding</keyword>